<sequence length="106" mass="11380">MQCTILGSTVDCHFAAKGANGQNACGYNGSSCVTVVEECLNGDDGKACTHLVDLPKGKFCTKFPNPQTRWERGRCPLATHIKVDFEAPLEKKLNPLKASKRAARGG</sequence>
<evidence type="ECO:0000313" key="1">
    <source>
        <dbReference type="EMBL" id="MBI4251147.1"/>
    </source>
</evidence>
<name>A0A932ZVU9_UNCTE</name>
<dbReference type="EMBL" id="JACQRX010000075">
    <property type="protein sequence ID" value="MBI4251147.1"/>
    <property type="molecule type" value="Genomic_DNA"/>
</dbReference>
<dbReference type="NCBIfam" id="NF038144">
    <property type="entry name" value="PxxKW"/>
    <property type="match status" value="1"/>
</dbReference>
<organism evidence="1 2">
    <name type="scientific">Tectimicrobiota bacterium</name>
    <dbReference type="NCBI Taxonomy" id="2528274"/>
    <lineage>
        <taxon>Bacteria</taxon>
        <taxon>Pseudomonadati</taxon>
        <taxon>Nitrospinota/Tectimicrobiota group</taxon>
        <taxon>Candidatus Tectimicrobiota</taxon>
    </lineage>
</organism>
<reference evidence="1" key="1">
    <citation type="submission" date="2020-07" db="EMBL/GenBank/DDBJ databases">
        <title>Huge and variable diversity of episymbiotic CPR bacteria and DPANN archaea in groundwater ecosystems.</title>
        <authorList>
            <person name="He C.Y."/>
            <person name="Keren R."/>
            <person name="Whittaker M."/>
            <person name="Farag I.F."/>
            <person name="Doudna J."/>
            <person name="Cate J.H.D."/>
            <person name="Banfield J.F."/>
        </authorList>
    </citation>
    <scope>NUCLEOTIDE SEQUENCE</scope>
    <source>
        <strain evidence="1">NC_groundwater_1370_Ag_S-0.2um_69_93</strain>
    </source>
</reference>
<protein>
    <submittedName>
        <fullName evidence="1">Uncharacterized protein</fullName>
    </submittedName>
</protein>
<evidence type="ECO:0000313" key="2">
    <source>
        <dbReference type="Proteomes" id="UP000752292"/>
    </source>
</evidence>
<accession>A0A932ZVU9</accession>
<dbReference type="Pfam" id="PF20657">
    <property type="entry name" value="DUF6811"/>
    <property type="match status" value="1"/>
</dbReference>
<comment type="caution">
    <text evidence="1">The sequence shown here is derived from an EMBL/GenBank/DDBJ whole genome shotgun (WGS) entry which is preliminary data.</text>
</comment>
<gene>
    <name evidence="1" type="ORF">HY618_01700</name>
</gene>
<dbReference type="InterPro" id="IPR047766">
    <property type="entry name" value="PxxKW_fam"/>
</dbReference>
<proteinExistence type="predicted"/>
<dbReference type="AlphaFoldDB" id="A0A932ZVU9"/>
<dbReference type="Proteomes" id="UP000752292">
    <property type="component" value="Unassembled WGS sequence"/>
</dbReference>